<name>A0A1S7SB75_9HYPH</name>
<gene>
    <name evidence="1" type="ORF">AGR3A_pa70104</name>
</gene>
<keyword evidence="2" id="KW-1185">Reference proteome</keyword>
<sequence>MRRSNPVYPLSSMRKHSMSVFPGMSIRLSLLLRGISSRFLLSYPFS</sequence>
<proteinExistence type="predicted"/>
<dbReference type="AlphaFoldDB" id="A0A1S7SB75"/>
<dbReference type="STRING" id="1183432.AGR3A_pa70104"/>
<dbReference type="EMBL" id="FBWK01000071">
    <property type="protein sequence ID" value="CUX65520.1"/>
    <property type="molecule type" value="Genomic_DNA"/>
</dbReference>
<protein>
    <submittedName>
        <fullName evidence="1">Uncharacterized protein</fullName>
    </submittedName>
</protein>
<accession>A0A1S7SB75</accession>
<reference evidence="2" key="1">
    <citation type="submission" date="2016-01" db="EMBL/GenBank/DDBJ databases">
        <authorList>
            <person name="Regsiter A."/>
            <person name="william w."/>
        </authorList>
    </citation>
    <scope>NUCLEOTIDE SEQUENCE [LARGE SCALE GENOMIC DNA]</scope>
    <source>
        <strain evidence="2">CFBP 6623</strain>
    </source>
</reference>
<evidence type="ECO:0000313" key="2">
    <source>
        <dbReference type="Proteomes" id="UP000191988"/>
    </source>
</evidence>
<dbReference type="Proteomes" id="UP000191988">
    <property type="component" value="Unassembled WGS sequence"/>
</dbReference>
<organism evidence="1 2">
    <name type="scientific">Agrobacterium tomkonis CFBP 6623</name>
    <dbReference type="NCBI Taxonomy" id="1183432"/>
    <lineage>
        <taxon>Bacteria</taxon>
        <taxon>Pseudomonadati</taxon>
        <taxon>Pseudomonadota</taxon>
        <taxon>Alphaproteobacteria</taxon>
        <taxon>Hyphomicrobiales</taxon>
        <taxon>Rhizobiaceae</taxon>
        <taxon>Rhizobium/Agrobacterium group</taxon>
        <taxon>Agrobacterium</taxon>
        <taxon>Agrobacterium tumefaciens complex</taxon>
    </lineage>
</organism>
<evidence type="ECO:0000313" key="1">
    <source>
        <dbReference type="EMBL" id="CUX65520.1"/>
    </source>
</evidence>